<dbReference type="InterPro" id="IPR001315">
    <property type="entry name" value="CARD"/>
</dbReference>
<dbReference type="PROSITE" id="PS50209">
    <property type="entry name" value="CARD"/>
    <property type="match status" value="1"/>
</dbReference>
<dbReference type="InterPro" id="IPR043504">
    <property type="entry name" value="Peptidase_S1_PA_chymotrypsin"/>
</dbReference>
<dbReference type="SUPFAM" id="SSF50494">
    <property type="entry name" value="Trypsin-like serine proteases"/>
    <property type="match status" value="1"/>
</dbReference>
<name>A0A6P4Z051_BRABE</name>
<dbReference type="Proteomes" id="UP000515135">
    <property type="component" value="Unplaced"/>
</dbReference>
<proteinExistence type="predicted"/>
<reference evidence="3" key="1">
    <citation type="submission" date="2025-08" db="UniProtKB">
        <authorList>
            <consortium name="RefSeq"/>
        </authorList>
    </citation>
    <scope>IDENTIFICATION</scope>
    <source>
        <tissue evidence="3">Gonad</tissue>
    </source>
</reference>
<dbReference type="AlphaFoldDB" id="A0A6P4Z051"/>
<dbReference type="SMART" id="SM00114">
    <property type="entry name" value="CARD"/>
    <property type="match status" value="1"/>
</dbReference>
<evidence type="ECO:0000313" key="2">
    <source>
        <dbReference type="Proteomes" id="UP000515135"/>
    </source>
</evidence>
<keyword evidence="2" id="KW-1185">Reference proteome</keyword>
<dbReference type="CDD" id="cd01671">
    <property type="entry name" value="CARD"/>
    <property type="match status" value="1"/>
</dbReference>
<dbReference type="KEGG" id="bbel:109470116"/>
<dbReference type="InterPro" id="IPR009003">
    <property type="entry name" value="Peptidase_S1_PA"/>
</dbReference>
<feature type="domain" description="CARD" evidence="1">
    <location>
        <begin position="1"/>
        <end position="90"/>
    </location>
</feature>
<accession>A0A6P4Z051</accession>
<organism evidence="2 3">
    <name type="scientific">Branchiostoma belcheri</name>
    <name type="common">Amphioxus</name>
    <dbReference type="NCBI Taxonomy" id="7741"/>
    <lineage>
        <taxon>Eukaryota</taxon>
        <taxon>Metazoa</taxon>
        <taxon>Chordata</taxon>
        <taxon>Cephalochordata</taxon>
        <taxon>Leptocardii</taxon>
        <taxon>Amphioxiformes</taxon>
        <taxon>Branchiostomatidae</taxon>
        <taxon>Branchiostoma</taxon>
    </lineage>
</organism>
<dbReference type="Pfam" id="PF00619">
    <property type="entry name" value="CARD"/>
    <property type="match status" value="1"/>
</dbReference>
<dbReference type="SUPFAM" id="SSF47986">
    <property type="entry name" value="DEATH domain"/>
    <property type="match status" value="1"/>
</dbReference>
<sequence>MEHQQILWTNIGEISHRLPVIGPILDHLISQGAITADEYQQVRYVSQVPSQKARKLVEILASKGRREFDVFAESLKTTNPDLLKTIMAAPVQADVTTRTSTEAASQRYHFVFDTIMSLPQTATVAAPPGASCQPLQAIGAGPAAGTEPDIVELREVQKLATRLLGIQFMEAENEAEEAARLGRVRYYERQLKVDRFENFANNTDYSIKYANLDVIMERGRSVCKIEWPGGNATGFLIGRRYVLTNNHVFELMDAATKRNISANKKSENYRVTFFLSDTQTNMVFNIVPRKPISSDKALDYAILEIDTGKYGANDLEHLRPLGEFISEDLARGSVIVLIGHPCGLEKKVEFCAVEGVDNSSTICVNFGNPFVQPQTMTYHVSTFFHGSSGSPGFDKDGYLVLMHCRGFYPYQSAQSAIEQGVLLSSVKAHAKLVLPTDKFLEIFPEMEPGFSFK</sequence>
<dbReference type="OrthoDB" id="10025068at2759"/>
<evidence type="ECO:0000259" key="1">
    <source>
        <dbReference type="PROSITE" id="PS50209"/>
    </source>
</evidence>
<dbReference type="RefSeq" id="XP_019624457.1">
    <property type="nucleotide sequence ID" value="XM_019768898.1"/>
</dbReference>
<dbReference type="GeneID" id="109470116"/>
<dbReference type="PANTHER" id="PTHR14389:SF3">
    <property type="entry name" value="PROTEIN FAM111A-LIKE"/>
    <property type="match status" value="1"/>
</dbReference>
<dbReference type="Gene3D" id="1.10.533.10">
    <property type="entry name" value="Death Domain, Fas"/>
    <property type="match status" value="1"/>
</dbReference>
<dbReference type="InterPro" id="IPR011029">
    <property type="entry name" value="DEATH-like_dom_sf"/>
</dbReference>
<evidence type="ECO:0000313" key="3">
    <source>
        <dbReference type="RefSeq" id="XP_019624457.1"/>
    </source>
</evidence>
<protein>
    <submittedName>
        <fullName evidence="3">Protein FAM111A-like</fullName>
    </submittedName>
</protein>
<dbReference type="Gene3D" id="2.40.10.10">
    <property type="entry name" value="Trypsin-like serine proteases"/>
    <property type="match status" value="2"/>
</dbReference>
<dbReference type="PANTHER" id="PTHR14389">
    <property type="entry name" value="SI:CH1073-475A24.1"/>
    <property type="match status" value="1"/>
</dbReference>
<gene>
    <name evidence="3" type="primary">LOC109470116</name>
</gene>
<dbReference type="GO" id="GO:0042981">
    <property type="term" value="P:regulation of apoptotic process"/>
    <property type="evidence" value="ECO:0007669"/>
    <property type="project" value="InterPro"/>
</dbReference>
<dbReference type="Pfam" id="PF13365">
    <property type="entry name" value="Trypsin_2"/>
    <property type="match status" value="1"/>
</dbReference>